<dbReference type="CDD" id="cd07064">
    <property type="entry name" value="AlkD_like_1"/>
    <property type="match status" value="1"/>
</dbReference>
<dbReference type="PANTHER" id="PTHR34070:SF1">
    <property type="entry name" value="DNA ALKYLATION REPAIR PROTEIN"/>
    <property type="match status" value="1"/>
</dbReference>
<accession>A0A364LIV9</accession>
<evidence type="ECO:0008006" key="3">
    <source>
        <dbReference type="Google" id="ProtNLM"/>
    </source>
</evidence>
<evidence type="ECO:0000313" key="2">
    <source>
        <dbReference type="Proteomes" id="UP000249458"/>
    </source>
</evidence>
<name>A0A364LIV9_9GAMM</name>
<organism evidence="1 2">
    <name type="scientific">Legionella quinlivanii</name>
    <dbReference type="NCBI Taxonomy" id="45073"/>
    <lineage>
        <taxon>Bacteria</taxon>
        <taxon>Pseudomonadati</taxon>
        <taxon>Pseudomonadota</taxon>
        <taxon>Gammaproteobacteria</taxon>
        <taxon>Legionellales</taxon>
        <taxon>Legionellaceae</taxon>
        <taxon>Legionella</taxon>
    </lineage>
</organism>
<comment type="caution">
    <text evidence="1">The sequence shown here is derived from an EMBL/GenBank/DDBJ whole genome shotgun (WGS) entry which is preliminary data.</text>
</comment>
<dbReference type="Gene3D" id="1.25.40.290">
    <property type="entry name" value="ARM repeat domains"/>
    <property type="match status" value="1"/>
</dbReference>
<gene>
    <name evidence="1" type="ORF">B1207_09300</name>
</gene>
<dbReference type="SUPFAM" id="SSF48371">
    <property type="entry name" value="ARM repeat"/>
    <property type="match status" value="1"/>
</dbReference>
<dbReference type="PANTHER" id="PTHR34070">
    <property type="entry name" value="ARMADILLO-TYPE FOLD"/>
    <property type="match status" value="1"/>
</dbReference>
<dbReference type="EMBL" id="MVJN01000006">
    <property type="protein sequence ID" value="RAP36330.1"/>
    <property type="molecule type" value="Genomic_DNA"/>
</dbReference>
<dbReference type="Proteomes" id="UP000249458">
    <property type="component" value="Unassembled WGS sequence"/>
</dbReference>
<dbReference type="Gene3D" id="1.20.1660.10">
    <property type="entry name" value="Hypothetical protein (EF3068)"/>
    <property type="match status" value="1"/>
</dbReference>
<dbReference type="InterPro" id="IPR016024">
    <property type="entry name" value="ARM-type_fold"/>
</dbReference>
<protein>
    <recommendedName>
        <fullName evidence="3">DNA alkylation repair protein</fullName>
    </recommendedName>
</protein>
<sequence length="224" mass="26133">MRAAFEILKKDIHQNANPEAAQKMAAYMLNQFSFIGLAAPLRRQLAQTFFKTSINQPLDELFKTADELWSLPQREFQYIAIDLMQKNIKRLGLDYLPDLLDLAIQKSWWDSVDGLASVCNKILRQTEQSAYIDWLKSAICSDNLWIRRIALLHQLGWKEKTDTHLLFSFALQNGNDDNFFIQKAIGWSLRDYAKYNPEAVYQFIDDNKLRLAKLSCREASKHRK</sequence>
<dbReference type="AlphaFoldDB" id="A0A364LIV9"/>
<reference evidence="1 2" key="1">
    <citation type="submission" date="2017-02" db="EMBL/GenBank/DDBJ databases">
        <title>Legionella quilivanii strain from human: case report and whole genome sequencing analysis.</title>
        <authorList>
            <person name="Lalancette C."/>
            <person name="Leduc J.-M."/>
            <person name="Levesque S."/>
            <person name="Fournier E."/>
            <person name="Saoud J."/>
            <person name="Faucher S.P."/>
            <person name="Bernard K."/>
            <person name="Martineau C."/>
            <person name="Longtin J."/>
        </authorList>
    </citation>
    <scope>NUCLEOTIDE SEQUENCE [LARGE SCALE GENOMIC DNA]</scope>
    <source>
        <strain evidence="1 2">ID143958</strain>
    </source>
</reference>
<proteinExistence type="predicted"/>
<dbReference type="Pfam" id="PF08713">
    <property type="entry name" value="DNA_alkylation"/>
    <property type="match status" value="1"/>
</dbReference>
<evidence type="ECO:0000313" key="1">
    <source>
        <dbReference type="EMBL" id="RAP36330.1"/>
    </source>
</evidence>
<dbReference type="InterPro" id="IPR014825">
    <property type="entry name" value="DNA_alkylation"/>
</dbReference>